<accession>A0ABP4MAL0</accession>
<dbReference type="RefSeq" id="WP_344506872.1">
    <property type="nucleotide sequence ID" value="NZ_BAAAQD010000016.1"/>
</dbReference>
<reference evidence="4" key="1">
    <citation type="journal article" date="2019" name="Int. J. Syst. Evol. Microbiol.">
        <title>The Global Catalogue of Microorganisms (GCM) 10K type strain sequencing project: providing services to taxonomists for standard genome sequencing and annotation.</title>
        <authorList>
            <consortium name="The Broad Institute Genomics Platform"/>
            <consortium name="The Broad Institute Genome Sequencing Center for Infectious Disease"/>
            <person name="Wu L."/>
            <person name="Ma J."/>
        </authorList>
    </citation>
    <scope>NUCLEOTIDE SEQUENCE [LARGE SCALE GENOMIC DNA]</scope>
    <source>
        <strain evidence="4">JCM 15933</strain>
    </source>
</reference>
<sequence>MTALRILVDVARDPAGDGWTVRLTSTGQPGWSWPAPGAPPRRMRAGTHAGRRVPLPDPEWCTGGPDHSLCCAATAESVARAVAAMAVRVGATTGAALGGLLHAALLGPAGPSAPGAGGGAAWAAIGDLVALHPGAPLELALRWPVGDADLSGLPWELLHDGRRFLATSAGGAPVAVTRVLAGTRGTAEPLRVPPRVLFVVGTAATDLRVRPGAEIAGLLRAVRQAGARIHYRMLHDASPDRLEAAMETFRPDVVHIIAHGGTGPHGPYIVLCADDPRVKEEQRYAAQLAEQLTVGGRKPPVVVLSACETGALHVPGPGMATPFAADLVAGGVPVVAAMAGMVSDRACRLFTRRFGQALAAGTSIVAATAEARRLTFAADAAGGLDWALPAVFLADEDEPLPIRAGDGGAGLAAGWISAYGLEEDPVFCGRENVLSAFLPLLAGPGGRRTGWESGRDEPRRGALAICAEPSAGVGKTRTLREIARQALLDGHLPVLVGTGGGDLVAPRSHATLCSAVSNGIEQVRLHLGLTIDELTESAGLADVLAGTADADPALLNPTVRRLVGRMPLAAMRMALQLDLAALLADARRRWPHLRGGRAVLLLDNLDQTAQDVLDALLGGGMLGEHGLGDEQEPLPVVLMISAPRIVDDIRQGRQRGRWLAHVDLAPLSDAGDEDLFAYEQVMLHPFLGQKAPGFTDRPWAVDRTLTPEEAAPIVVTWRRYMKGLPYNFVEGVVFPLAIEMSFHAKYVLSADDDVTAAGL</sequence>
<gene>
    <name evidence="3" type="ORF">GCM10009827_070480</name>
</gene>
<feature type="region of interest" description="Disordered" evidence="1">
    <location>
        <begin position="26"/>
        <end position="49"/>
    </location>
</feature>
<evidence type="ECO:0000313" key="3">
    <source>
        <dbReference type="EMBL" id="GAA1540961.1"/>
    </source>
</evidence>
<dbReference type="Proteomes" id="UP001501470">
    <property type="component" value="Unassembled WGS sequence"/>
</dbReference>
<dbReference type="Pfam" id="PF12770">
    <property type="entry name" value="CHAT"/>
    <property type="match status" value="1"/>
</dbReference>
<protein>
    <recommendedName>
        <fullName evidence="2">CHAT domain-containing protein</fullName>
    </recommendedName>
</protein>
<keyword evidence="4" id="KW-1185">Reference proteome</keyword>
<dbReference type="EMBL" id="BAAAQD010000016">
    <property type="protein sequence ID" value="GAA1540961.1"/>
    <property type="molecule type" value="Genomic_DNA"/>
</dbReference>
<comment type="caution">
    <text evidence="3">The sequence shown here is derived from an EMBL/GenBank/DDBJ whole genome shotgun (WGS) entry which is preliminary data.</text>
</comment>
<evidence type="ECO:0000256" key="1">
    <source>
        <dbReference type="SAM" id="MobiDB-lite"/>
    </source>
</evidence>
<evidence type="ECO:0000313" key="4">
    <source>
        <dbReference type="Proteomes" id="UP001501470"/>
    </source>
</evidence>
<name>A0ABP4MAL0_9ACTN</name>
<feature type="domain" description="CHAT" evidence="2">
    <location>
        <begin position="145"/>
        <end position="373"/>
    </location>
</feature>
<proteinExistence type="predicted"/>
<evidence type="ECO:0000259" key="2">
    <source>
        <dbReference type="Pfam" id="PF12770"/>
    </source>
</evidence>
<dbReference type="InterPro" id="IPR024983">
    <property type="entry name" value="CHAT_dom"/>
</dbReference>
<organism evidence="3 4">
    <name type="scientific">Dactylosporangium maewongense</name>
    <dbReference type="NCBI Taxonomy" id="634393"/>
    <lineage>
        <taxon>Bacteria</taxon>
        <taxon>Bacillati</taxon>
        <taxon>Actinomycetota</taxon>
        <taxon>Actinomycetes</taxon>
        <taxon>Micromonosporales</taxon>
        <taxon>Micromonosporaceae</taxon>
        <taxon>Dactylosporangium</taxon>
    </lineage>
</organism>